<organism evidence="5 6">
    <name type="scientific">Grimontia celer</name>
    <dbReference type="NCBI Taxonomy" id="1796497"/>
    <lineage>
        <taxon>Bacteria</taxon>
        <taxon>Pseudomonadati</taxon>
        <taxon>Pseudomonadota</taxon>
        <taxon>Gammaproteobacteria</taxon>
        <taxon>Vibrionales</taxon>
        <taxon>Vibrionaceae</taxon>
        <taxon>Grimontia</taxon>
    </lineage>
</organism>
<keyword evidence="3" id="KW-0804">Transcription</keyword>
<evidence type="ECO:0000256" key="2">
    <source>
        <dbReference type="ARBA" id="ARBA00023125"/>
    </source>
</evidence>
<dbReference type="STRING" id="1796497.GCE9029_01145"/>
<dbReference type="Pfam" id="PF00356">
    <property type="entry name" value="LacI"/>
    <property type="match status" value="1"/>
</dbReference>
<dbReference type="SUPFAM" id="SSF53822">
    <property type="entry name" value="Periplasmic binding protein-like I"/>
    <property type="match status" value="1"/>
</dbReference>
<protein>
    <submittedName>
        <fullName evidence="5">HTH-type transcriptional regulator GntR</fullName>
    </submittedName>
</protein>
<dbReference type="PROSITE" id="PS50932">
    <property type="entry name" value="HTH_LACI_2"/>
    <property type="match status" value="1"/>
</dbReference>
<dbReference type="SUPFAM" id="SSF47413">
    <property type="entry name" value="lambda repressor-like DNA-binding domains"/>
    <property type="match status" value="1"/>
</dbReference>
<evidence type="ECO:0000313" key="6">
    <source>
        <dbReference type="Proteomes" id="UP000071641"/>
    </source>
</evidence>
<keyword evidence="2" id="KW-0238">DNA-binding</keyword>
<dbReference type="InterPro" id="IPR000843">
    <property type="entry name" value="HTH_LacI"/>
</dbReference>
<evidence type="ECO:0000256" key="1">
    <source>
        <dbReference type="ARBA" id="ARBA00023015"/>
    </source>
</evidence>
<accession>A0A128EWJ6</accession>
<dbReference type="OrthoDB" id="5681588at2"/>
<dbReference type="PANTHER" id="PTHR30146">
    <property type="entry name" value="LACI-RELATED TRANSCRIPTIONAL REPRESSOR"/>
    <property type="match status" value="1"/>
</dbReference>
<dbReference type="PANTHER" id="PTHR30146:SF2">
    <property type="entry name" value="HTH-TYPE TRANSCRIPTIONAL REGULATOR GNTR"/>
    <property type="match status" value="1"/>
</dbReference>
<proteinExistence type="predicted"/>
<dbReference type="GO" id="GO:0003700">
    <property type="term" value="F:DNA-binding transcription factor activity"/>
    <property type="evidence" value="ECO:0007669"/>
    <property type="project" value="TreeGrafter"/>
</dbReference>
<dbReference type="AlphaFoldDB" id="A0A128EWJ6"/>
<sequence length="338" mass="37057">MEKSRRPTMNDVAERVGVTKMTVSRYLKHPHKVAKQTGEKIQIALDELGYIPNRVPDILSNRSSKTLGVILPSLRHPVFQQVIAGIEAVTEENGYQVMLAHGGYEAEIEQQRIESLLSFNVDGLILADNEHTAKSLKMIQTAGIPYVEVMDSTATETTQGVGIDNELAAFSMVTLMIERGFEHIVCLNVKKGIRTSSKLQGYVDAMEDAGITPRSITAKAESSVSLARKMTTKVLDRYPDTDAFFCTDDELAAGVLIECQNQGLSVPEQIGIAGIHALDIGQSMMPKLASVVTPDRETGERAALTLLSMINGTEWQSEPLEFEIDEGDSLVREGESNY</sequence>
<evidence type="ECO:0000313" key="5">
    <source>
        <dbReference type="EMBL" id="CZF78923.1"/>
    </source>
</evidence>
<dbReference type="GO" id="GO:0000976">
    <property type="term" value="F:transcription cis-regulatory region binding"/>
    <property type="evidence" value="ECO:0007669"/>
    <property type="project" value="TreeGrafter"/>
</dbReference>
<reference evidence="6" key="1">
    <citation type="submission" date="2016-02" db="EMBL/GenBank/DDBJ databases">
        <authorList>
            <person name="Rodrigo-Torres Lidia"/>
            <person name="Arahal R.David."/>
        </authorList>
    </citation>
    <scope>NUCLEOTIDE SEQUENCE [LARGE SCALE GENOMIC DNA]</scope>
    <source>
        <strain evidence="6">CECT 9029</strain>
    </source>
</reference>
<dbReference type="RefSeq" id="WP_062661588.1">
    <property type="nucleotide sequence ID" value="NZ_FIZX01000001.1"/>
</dbReference>
<dbReference type="Gene3D" id="1.10.260.40">
    <property type="entry name" value="lambda repressor-like DNA-binding domains"/>
    <property type="match status" value="1"/>
</dbReference>
<keyword evidence="6" id="KW-1185">Reference proteome</keyword>
<dbReference type="InterPro" id="IPR001761">
    <property type="entry name" value="Peripla_BP/Lac1_sug-bd_dom"/>
</dbReference>
<dbReference type="EMBL" id="FIZX01000001">
    <property type="protein sequence ID" value="CZF78923.1"/>
    <property type="molecule type" value="Genomic_DNA"/>
</dbReference>
<evidence type="ECO:0000259" key="4">
    <source>
        <dbReference type="PROSITE" id="PS50932"/>
    </source>
</evidence>
<dbReference type="Proteomes" id="UP000071641">
    <property type="component" value="Unassembled WGS sequence"/>
</dbReference>
<dbReference type="CDD" id="cd01575">
    <property type="entry name" value="PBP1_GntR"/>
    <property type="match status" value="1"/>
</dbReference>
<gene>
    <name evidence="5" type="primary">gntR</name>
    <name evidence="5" type="ORF">GCE9029_01145</name>
</gene>
<evidence type="ECO:0000256" key="3">
    <source>
        <dbReference type="ARBA" id="ARBA00023163"/>
    </source>
</evidence>
<keyword evidence="1" id="KW-0805">Transcription regulation</keyword>
<dbReference type="CDD" id="cd01392">
    <property type="entry name" value="HTH_LacI"/>
    <property type="match status" value="1"/>
</dbReference>
<dbReference type="Gene3D" id="3.40.50.2300">
    <property type="match status" value="2"/>
</dbReference>
<dbReference type="Pfam" id="PF00532">
    <property type="entry name" value="Peripla_BP_1"/>
    <property type="match status" value="1"/>
</dbReference>
<dbReference type="PROSITE" id="PS00356">
    <property type="entry name" value="HTH_LACI_1"/>
    <property type="match status" value="1"/>
</dbReference>
<dbReference type="InterPro" id="IPR028082">
    <property type="entry name" value="Peripla_BP_I"/>
</dbReference>
<dbReference type="SMART" id="SM00354">
    <property type="entry name" value="HTH_LACI"/>
    <property type="match status" value="1"/>
</dbReference>
<feature type="domain" description="HTH lacI-type" evidence="4">
    <location>
        <begin position="7"/>
        <end position="61"/>
    </location>
</feature>
<name>A0A128EWJ6_9GAMM</name>
<dbReference type="InterPro" id="IPR010982">
    <property type="entry name" value="Lambda_DNA-bd_dom_sf"/>
</dbReference>